<name>A0A401PSR8_SCYTO</name>
<gene>
    <name evidence="2" type="ORF">scyTo_0018307</name>
</gene>
<dbReference type="GO" id="GO:0005737">
    <property type="term" value="C:cytoplasm"/>
    <property type="evidence" value="ECO:0007669"/>
    <property type="project" value="TreeGrafter"/>
</dbReference>
<dbReference type="InterPro" id="IPR040079">
    <property type="entry name" value="Glutathione_S-Trfase"/>
</dbReference>
<dbReference type="GO" id="GO:0006749">
    <property type="term" value="P:glutathione metabolic process"/>
    <property type="evidence" value="ECO:0007669"/>
    <property type="project" value="TreeGrafter"/>
</dbReference>
<dbReference type="InterPro" id="IPR036282">
    <property type="entry name" value="Glutathione-S-Trfase_C_sf"/>
</dbReference>
<dbReference type="Gene3D" id="1.20.1050.10">
    <property type="match status" value="2"/>
</dbReference>
<dbReference type="SUPFAM" id="SSF47616">
    <property type="entry name" value="GST C-terminal domain-like"/>
    <property type="match status" value="1"/>
</dbReference>
<dbReference type="PANTHER" id="PTHR43917">
    <property type="match status" value="1"/>
</dbReference>
<dbReference type="CDD" id="cd03050">
    <property type="entry name" value="GST_N_Theta"/>
    <property type="match status" value="1"/>
</dbReference>
<reference evidence="2 3" key="1">
    <citation type="journal article" date="2018" name="Nat. Ecol. Evol.">
        <title>Shark genomes provide insights into elasmobranch evolution and the origin of vertebrates.</title>
        <authorList>
            <person name="Hara Y"/>
            <person name="Yamaguchi K"/>
            <person name="Onimaru K"/>
            <person name="Kadota M"/>
            <person name="Koyanagi M"/>
            <person name="Keeley SD"/>
            <person name="Tatsumi K"/>
            <person name="Tanaka K"/>
            <person name="Motone F"/>
            <person name="Kageyama Y"/>
            <person name="Nozu R"/>
            <person name="Adachi N"/>
            <person name="Nishimura O"/>
            <person name="Nakagawa R"/>
            <person name="Tanegashima C"/>
            <person name="Kiyatake I"/>
            <person name="Matsumoto R"/>
            <person name="Murakumo K"/>
            <person name="Nishida K"/>
            <person name="Terakita A"/>
            <person name="Kuratani S"/>
            <person name="Sato K"/>
            <person name="Hyodo S Kuraku.S."/>
        </authorList>
    </citation>
    <scope>NUCLEOTIDE SEQUENCE [LARGE SCALE GENOMIC DNA]</scope>
</reference>
<dbReference type="InterPro" id="IPR036249">
    <property type="entry name" value="Thioredoxin-like_sf"/>
</dbReference>
<keyword evidence="3" id="KW-1185">Reference proteome</keyword>
<evidence type="ECO:0000259" key="1">
    <source>
        <dbReference type="PROSITE" id="PS50404"/>
    </source>
</evidence>
<dbReference type="AlphaFoldDB" id="A0A401PSR8"/>
<organism evidence="2 3">
    <name type="scientific">Scyliorhinus torazame</name>
    <name type="common">Cloudy catshark</name>
    <name type="synonym">Catulus torazame</name>
    <dbReference type="NCBI Taxonomy" id="75743"/>
    <lineage>
        <taxon>Eukaryota</taxon>
        <taxon>Metazoa</taxon>
        <taxon>Chordata</taxon>
        <taxon>Craniata</taxon>
        <taxon>Vertebrata</taxon>
        <taxon>Chondrichthyes</taxon>
        <taxon>Elasmobranchii</taxon>
        <taxon>Galeomorphii</taxon>
        <taxon>Galeoidea</taxon>
        <taxon>Carcharhiniformes</taxon>
        <taxon>Scyliorhinidae</taxon>
        <taxon>Scyliorhinus</taxon>
    </lineage>
</organism>
<protein>
    <recommendedName>
        <fullName evidence="1">GST N-terminal domain-containing protein</fullName>
    </recommendedName>
</protein>
<dbReference type="InterPro" id="IPR040075">
    <property type="entry name" value="GST_N_Theta"/>
</dbReference>
<dbReference type="InterPro" id="IPR004045">
    <property type="entry name" value="Glutathione_S-Trfase_N"/>
</dbReference>
<sequence length="167" mass="19519">MASRLPLRIYYDLLSQPSRAVLIFLRRTGIPHVEKPVALRKGEQRSPEFTKLNPMQKVPVIEDNGFVLTESVAILKYLATKYNVPQYWYPEDTMQRAKVDEYMAWQHANVRYHAAKVFITEPLGADRDILKDRPTLNAWRTRVQSALGKTFDDVHSFLYQLRNKARL</sequence>
<dbReference type="STRING" id="75743.A0A401PSR8"/>
<evidence type="ECO:0000313" key="3">
    <source>
        <dbReference type="Proteomes" id="UP000288216"/>
    </source>
</evidence>
<proteinExistence type="predicted"/>
<dbReference type="Gene3D" id="3.40.30.10">
    <property type="entry name" value="Glutaredoxin"/>
    <property type="match status" value="1"/>
</dbReference>
<dbReference type="GO" id="GO:0004364">
    <property type="term" value="F:glutathione transferase activity"/>
    <property type="evidence" value="ECO:0007669"/>
    <property type="project" value="TreeGrafter"/>
</dbReference>
<feature type="domain" description="GST N-terminal" evidence="1">
    <location>
        <begin position="5"/>
        <end position="86"/>
    </location>
</feature>
<evidence type="ECO:0000313" key="2">
    <source>
        <dbReference type="EMBL" id="GCB76170.1"/>
    </source>
</evidence>
<dbReference type="SFLD" id="SFLDG00358">
    <property type="entry name" value="Main_(cytGST)"/>
    <property type="match status" value="1"/>
</dbReference>
<dbReference type="SFLD" id="SFLDS00019">
    <property type="entry name" value="Glutathione_Transferase_(cytos"/>
    <property type="match status" value="1"/>
</dbReference>
<dbReference type="OrthoDB" id="422574at2759"/>
<comment type="caution">
    <text evidence="2">The sequence shown here is derived from an EMBL/GenBank/DDBJ whole genome shotgun (WGS) entry which is preliminary data.</text>
</comment>
<dbReference type="Proteomes" id="UP000288216">
    <property type="component" value="Unassembled WGS sequence"/>
</dbReference>
<dbReference type="SUPFAM" id="SSF52833">
    <property type="entry name" value="Thioredoxin-like"/>
    <property type="match status" value="1"/>
</dbReference>
<dbReference type="EMBL" id="BFAA01012623">
    <property type="protein sequence ID" value="GCB76170.1"/>
    <property type="molecule type" value="Genomic_DNA"/>
</dbReference>
<dbReference type="FunFam" id="3.40.30.10:FF:000176">
    <property type="entry name" value="Glutathione S-transferase theta-1"/>
    <property type="match status" value="1"/>
</dbReference>
<dbReference type="PANTHER" id="PTHR43917:SF10">
    <property type="entry name" value="GLUTATHIONE TRANSFERASE"/>
    <property type="match status" value="1"/>
</dbReference>
<dbReference type="InterPro" id="IPR051369">
    <property type="entry name" value="GST_Theta"/>
</dbReference>
<accession>A0A401PSR8</accession>
<dbReference type="PROSITE" id="PS50404">
    <property type="entry name" value="GST_NTER"/>
    <property type="match status" value="1"/>
</dbReference>
<dbReference type="Pfam" id="PF02798">
    <property type="entry name" value="GST_N"/>
    <property type="match status" value="1"/>
</dbReference>
<dbReference type="OMA" id="RRTGIPH"/>